<organism evidence="4 5">
    <name type="scientific">Prevotella corporis</name>
    <dbReference type="NCBI Taxonomy" id="28128"/>
    <lineage>
        <taxon>Bacteria</taxon>
        <taxon>Pseudomonadati</taxon>
        <taxon>Bacteroidota</taxon>
        <taxon>Bacteroidia</taxon>
        <taxon>Bacteroidales</taxon>
        <taxon>Prevotellaceae</taxon>
        <taxon>Prevotella</taxon>
    </lineage>
</organism>
<accession>A0A133QF44</accession>
<comment type="caution">
    <text evidence="4">The sequence shown here is derived from an EMBL/GenBank/DDBJ whole genome shotgun (WGS) entry which is preliminary data.</text>
</comment>
<dbReference type="InterPro" id="IPR013785">
    <property type="entry name" value="Aldolase_TIM"/>
</dbReference>
<reference evidence="5" key="1">
    <citation type="submission" date="2016-01" db="EMBL/GenBank/DDBJ databases">
        <authorList>
            <person name="Mitreva M."/>
            <person name="Pepin K.H."/>
            <person name="Mihindukulasuriya K.A."/>
            <person name="Fulton R."/>
            <person name="Fronick C."/>
            <person name="O'Laughlin M."/>
            <person name="Miner T."/>
            <person name="Herter B."/>
            <person name="Rosa B.A."/>
            <person name="Cordes M."/>
            <person name="Tomlinson C."/>
            <person name="Wollam A."/>
            <person name="Palsikar V.B."/>
            <person name="Mardis E.R."/>
            <person name="Wilson R.K."/>
        </authorList>
    </citation>
    <scope>NUCLEOTIDE SEQUENCE [LARGE SCALE GENOMIC DNA]</scope>
    <source>
        <strain evidence="5">MJR7716</strain>
    </source>
</reference>
<keyword evidence="5" id="KW-1185">Reference proteome</keyword>
<sequence>MKLIVITQPFFFDQEATAIQNLLDWGIDLIHIRKPESAIRDCATLLTSIPATYHNRIVLHDHFELTANYQLYGIHLNRRNSKTPATFRGSLSRSCHSLEELKTHKPYFNYLFLSPIFNSISKQGYESAFNHDTLTAAAQQSIIDSRVVALGGVAVENIPLLKAYGFGGAALLGDVWQRLGDPDFERYILRLVAVANG</sequence>
<dbReference type="CDD" id="cd00564">
    <property type="entry name" value="TMP_TenI"/>
    <property type="match status" value="1"/>
</dbReference>
<evidence type="ECO:0000256" key="2">
    <source>
        <dbReference type="ARBA" id="ARBA00022977"/>
    </source>
</evidence>
<dbReference type="Proteomes" id="UP000070533">
    <property type="component" value="Unassembled WGS sequence"/>
</dbReference>
<evidence type="ECO:0000259" key="3">
    <source>
        <dbReference type="Pfam" id="PF02581"/>
    </source>
</evidence>
<dbReference type="eggNOG" id="COG0352">
    <property type="taxonomic scope" value="Bacteria"/>
</dbReference>
<gene>
    <name evidence="4" type="ORF">HMPREF3226_00826</name>
</gene>
<dbReference type="EMBL" id="LRQG01000051">
    <property type="protein sequence ID" value="KXA41489.1"/>
    <property type="molecule type" value="Genomic_DNA"/>
</dbReference>
<dbReference type="RefSeq" id="WP_060940369.1">
    <property type="nucleotide sequence ID" value="NZ_CAMXYN010000001.1"/>
</dbReference>
<proteinExistence type="predicted"/>
<evidence type="ECO:0000256" key="1">
    <source>
        <dbReference type="ARBA" id="ARBA00004948"/>
    </source>
</evidence>
<dbReference type="OrthoDB" id="194683at2"/>
<dbReference type="GO" id="GO:0005737">
    <property type="term" value="C:cytoplasm"/>
    <property type="evidence" value="ECO:0007669"/>
    <property type="project" value="TreeGrafter"/>
</dbReference>
<dbReference type="GO" id="GO:0004789">
    <property type="term" value="F:thiamine-phosphate diphosphorylase activity"/>
    <property type="evidence" value="ECO:0007669"/>
    <property type="project" value="TreeGrafter"/>
</dbReference>
<dbReference type="InterPro" id="IPR022998">
    <property type="entry name" value="ThiamineP_synth_TenI"/>
</dbReference>
<protein>
    <submittedName>
        <fullName evidence="4">Thiamine monophosphate synthase/TENI</fullName>
    </submittedName>
</protein>
<dbReference type="Pfam" id="PF02581">
    <property type="entry name" value="TMP-TENI"/>
    <property type="match status" value="1"/>
</dbReference>
<dbReference type="SUPFAM" id="SSF51391">
    <property type="entry name" value="Thiamin phosphate synthase"/>
    <property type="match status" value="1"/>
</dbReference>
<keyword evidence="2" id="KW-0784">Thiamine biosynthesis</keyword>
<dbReference type="AlphaFoldDB" id="A0A133QF44"/>
<dbReference type="PATRIC" id="fig|28128.5.peg.833"/>
<dbReference type="STRING" id="28128.HMPREF3226_00826"/>
<feature type="domain" description="Thiamine phosphate synthase/TenI" evidence="3">
    <location>
        <begin position="5"/>
        <end position="172"/>
    </location>
</feature>
<dbReference type="InterPro" id="IPR036206">
    <property type="entry name" value="ThiamineP_synth_sf"/>
</dbReference>
<evidence type="ECO:0000313" key="5">
    <source>
        <dbReference type="Proteomes" id="UP000070533"/>
    </source>
</evidence>
<dbReference type="PANTHER" id="PTHR20857">
    <property type="entry name" value="THIAMINE-PHOSPHATE PYROPHOSPHORYLASE"/>
    <property type="match status" value="1"/>
</dbReference>
<evidence type="ECO:0000313" key="4">
    <source>
        <dbReference type="EMBL" id="KXA41489.1"/>
    </source>
</evidence>
<dbReference type="PANTHER" id="PTHR20857:SF15">
    <property type="entry name" value="THIAMINE-PHOSPHATE SYNTHASE"/>
    <property type="match status" value="1"/>
</dbReference>
<comment type="pathway">
    <text evidence="1">Cofactor biosynthesis; thiamine diphosphate biosynthesis.</text>
</comment>
<dbReference type="Gene3D" id="3.20.20.70">
    <property type="entry name" value="Aldolase class I"/>
    <property type="match status" value="1"/>
</dbReference>
<dbReference type="GO" id="GO:0009228">
    <property type="term" value="P:thiamine biosynthetic process"/>
    <property type="evidence" value="ECO:0007669"/>
    <property type="project" value="UniProtKB-KW"/>
</dbReference>
<name>A0A133QF44_9BACT</name>